<dbReference type="Gene3D" id="2.30.30.240">
    <property type="entry name" value="PRC-barrel domain"/>
    <property type="match status" value="1"/>
</dbReference>
<evidence type="ECO:0000256" key="4">
    <source>
        <dbReference type="ARBA" id="ARBA00023186"/>
    </source>
</evidence>
<keyword evidence="1 5" id="KW-0963">Cytoplasm</keyword>
<dbReference type="GO" id="GO:0042274">
    <property type="term" value="P:ribosomal small subunit biogenesis"/>
    <property type="evidence" value="ECO:0007669"/>
    <property type="project" value="UniProtKB-UniRule"/>
</dbReference>
<name>J5KJG4_9GAMM</name>
<organism evidence="8 9">
    <name type="scientific">SAR86 cluster bacterium SAR86B</name>
    <dbReference type="NCBI Taxonomy" id="1123867"/>
    <lineage>
        <taxon>Bacteria</taxon>
        <taxon>Pseudomonadati</taxon>
        <taxon>Pseudomonadota</taxon>
        <taxon>Gammaproteobacteria</taxon>
        <taxon>SAR86 cluster</taxon>
    </lineage>
</organism>
<dbReference type="GO" id="GO:0005840">
    <property type="term" value="C:ribosome"/>
    <property type="evidence" value="ECO:0007669"/>
    <property type="project" value="InterPro"/>
</dbReference>
<evidence type="ECO:0000256" key="1">
    <source>
        <dbReference type="ARBA" id="ARBA00022490"/>
    </source>
</evidence>
<reference evidence="8 9" key="1">
    <citation type="journal article" date="2012" name="ISME J.">
        <title>Genomic insights to SAR86, an abundant and uncultivated marine bacterial lineage.</title>
        <authorList>
            <person name="Dupont C.L."/>
            <person name="Rusch D.B."/>
            <person name="Yooseph S."/>
            <person name="Lombardo M.J."/>
            <person name="Richter R.A."/>
            <person name="Valas R."/>
            <person name="Novotny M."/>
            <person name="Yee-Greenbaum J."/>
            <person name="Selengut J.D."/>
            <person name="Haft D.H."/>
            <person name="Halpern A.L."/>
            <person name="Lasken R.S."/>
            <person name="Nealson K."/>
            <person name="Friedman R."/>
            <person name="Venter J.C."/>
        </authorList>
    </citation>
    <scope>NUCLEOTIDE SEQUENCE [LARGE SCALE GENOMIC DNA]</scope>
</reference>
<keyword evidence="4 5" id="KW-0143">Chaperone</keyword>
<dbReference type="SUPFAM" id="SSF50447">
    <property type="entry name" value="Translation proteins"/>
    <property type="match status" value="1"/>
</dbReference>
<feature type="domain" description="RimM N-terminal" evidence="6">
    <location>
        <begin position="13"/>
        <end position="91"/>
    </location>
</feature>
<feature type="domain" description="Ribosome maturation factor RimM PRC barrel" evidence="7">
    <location>
        <begin position="103"/>
        <end position="169"/>
    </location>
</feature>
<dbReference type="Pfam" id="PF24986">
    <property type="entry name" value="PRC_RimM"/>
    <property type="match status" value="1"/>
</dbReference>
<proteinExistence type="inferred from homology"/>
<evidence type="ECO:0000313" key="9">
    <source>
        <dbReference type="Proteomes" id="UP000010116"/>
    </source>
</evidence>
<comment type="subcellular location">
    <subcellularLocation>
        <location evidence="5">Cytoplasm</location>
    </subcellularLocation>
</comment>
<comment type="domain">
    <text evidence="5">The PRC barrel domain binds ribosomal protein uS19.</text>
</comment>
<evidence type="ECO:0000259" key="6">
    <source>
        <dbReference type="Pfam" id="PF01782"/>
    </source>
</evidence>
<evidence type="ECO:0000313" key="8">
    <source>
        <dbReference type="EMBL" id="EJP74098.1"/>
    </source>
</evidence>
<accession>J5KJG4</accession>
<dbReference type="Proteomes" id="UP000010116">
    <property type="component" value="Unassembled WGS sequence"/>
</dbReference>
<dbReference type="Pfam" id="PF01782">
    <property type="entry name" value="RimM"/>
    <property type="match status" value="1"/>
</dbReference>
<protein>
    <recommendedName>
        <fullName evidence="5">Ribosome maturation factor RimM</fullName>
    </recommendedName>
</protein>
<gene>
    <name evidence="5 8" type="primary">rimM</name>
    <name evidence="8" type="ORF">NT02SARS_1447</name>
</gene>
<dbReference type="GO" id="GO:0043022">
    <property type="term" value="F:ribosome binding"/>
    <property type="evidence" value="ECO:0007669"/>
    <property type="project" value="InterPro"/>
</dbReference>
<dbReference type="InterPro" id="IPR056792">
    <property type="entry name" value="PRC_RimM"/>
</dbReference>
<dbReference type="InterPro" id="IPR011961">
    <property type="entry name" value="RimM"/>
</dbReference>
<sequence length="172" mass="19963">MKKNSKIDPNLICVGSVGKSKGLKGEFRLNSYCLPKENILTYSKLKIEGYDSHSIEYIKSEKNHFIAKLKEINDIESISKLTNSKIYIYKDDLPDLKNNEYYWHELIGMNVVSSISKKLLGKVCEIRNFGSNDTLIIRTNDHEVLIPFVIDKIIHKIDKDNLTIYAEWETEY</sequence>
<keyword evidence="3 5" id="KW-0698">rRNA processing</keyword>
<dbReference type="InterPro" id="IPR011033">
    <property type="entry name" value="PRC_barrel-like_sf"/>
</dbReference>
<dbReference type="InterPro" id="IPR002676">
    <property type="entry name" value="RimM_N"/>
</dbReference>
<dbReference type="PANTHER" id="PTHR33692:SF1">
    <property type="entry name" value="RIBOSOME MATURATION FACTOR RIMM"/>
    <property type="match status" value="1"/>
</dbReference>
<dbReference type="Gene3D" id="2.40.30.60">
    <property type="entry name" value="RimM"/>
    <property type="match status" value="1"/>
</dbReference>
<evidence type="ECO:0000256" key="2">
    <source>
        <dbReference type="ARBA" id="ARBA00022517"/>
    </source>
</evidence>
<dbReference type="HOGENOM" id="CLU_077636_1_0_6"/>
<dbReference type="PANTHER" id="PTHR33692">
    <property type="entry name" value="RIBOSOME MATURATION FACTOR RIMM"/>
    <property type="match status" value="1"/>
</dbReference>
<comment type="function">
    <text evidence="5">An accessory protein needed during the final step in the assembly of 30S ribosomal subunit, possibly for assembly of the head region. Essential for efficient processing of 16S rRNA. May be needed both before and after RbfA during the maturation of 16S rRNA. It has affinity for free ribosomal 30S subunits but not for 70S ribosomes.</text>
</comment>
<comment type="similarity">
    <text evidence="5">Belongs to the RimM family.</text>
</comment>
<evidence type="ECO:0000256" key="5">
    <source>
        <dbReference type="HAMAP-Rule" id="MF_00014"/>
    </source>
</evidence>
<dbReference type="NCBIfam" id="TIGR02273">
    <property type="entry name" value="16S_RimM"/>
    <property type="match status" value="1"/>
</dbReference>
<dbReference type="AlphaFoldDB" id="J5KJG4"/>
<dbReference type="InterPro" id="IPR009000">
    <property type="entry name" value="Transl_B-barrel_sf"/>
</dbReference>
<evidence type="ECO:0000256" key="3">
    <source>
        <dbReference type="ARBA" id="ARBA00022552"/>
    </source>
</evidence>
<keyword evidence="2 5" id="KW-0690">Ribosome biogenesis</keyword>
<evidence type="ECO:0000259" key="7">
    <source>
        <dbReference type="Pfam" id="PF24986"/>
    </source>
</evidence>
<dbReference type="EMBL" id="JH611161">
    <property type="protein sequence ID" value="EJP74098.1"/>
    <property type="molecule type" value="Genomic_DNA"/>
</dbReference>
<dbReference type="GO" id="GO:0005737">
    <property type="term" value="C:cytoplasm"/>
    <property type="evidence" value="ECO:0007669"/>
    <property type="project" value="UniProtKB-SubCell"/>
</dbReference>
<dbReference type="SUPFAM" id="SSF50346">
    <property type="entry name" value="PRC-barrel domain"/>
    <property type="match status" value="1"/>
</dbReference>
<dbReference type="HAMAP" id="MF_00014">
    <property type="entry name" value="Ribosome_mat_RimM"/>
    <property type="match status" value="1"/>
</dbReference>
<dbReference type="GO" id="GO:0006364">
    <property type="term" value="P:rRNA processing"/>
    <property type="evidence" value="ECO:0007669"/>
    <property type="project" value="UniProtKB-UniRule"/>
</dbReference>
<comment type="subunit">
    <text evidence="5">Binds ribosomal protein uS19.</text>
</comment>
<dbReference type="InterPro" id="IPR036976">
    <property type="entry name" value="RimM_N_sf"/>
</dbReference>